<feature type="non-terminal residue" evidence="1">
    <location>
        <position position="69"/>
    </location>
</feature>
<reference evidence="1" key="1">
    <citation type="journal article" date="2013" name="BMC Genomics">
        <title>Unscrambling butterfly oogenesis.</title>
        <authorList>
            <person name="Carter J.M."/>
            <person name="Baker S.C."/>
            <person name="Pink R."/>
            <person name="Carter D.R."/>
            <person name="Collins A."/>
            <person name="Tomlin J."/>
            <person name="Gibbs M."/>
            <person name="Breuker C.J."/>
        </authorList>
    </citation>
    <scope>NUCLEOTIDE SEQUENCE</scope>
    <source>
        <tissue evidence="1">Ovary</tissue>
    </source>
</reference>
<reference evidence="1" key="2">
    <citation type="submission" date="2013-05" db="EMBL/GenBank/DDBJ databases">
        <authorList>
            <person name="Carter J.-M."/>
            <person name="Baker S.C."/>
            <person name="Pink R."/>
            <person name="Carter D.R.F."/>
            <person name="Collins A."/>
            <person name="Tomlin J."/>
            <person name="Gibbs M."/>
            <person name="Breuker C.J."/>
        </authorList>
    </citation>
    <scope>NUCLEOTIDE SEQUENCE</scope>
    <source>
        <tissue evidence="1">Ovary</tissue>
    </source>
</reference>
<name>S4PTL2_9NEOP</name>
<evidence type="ECO:0000313" key="1">
    <source>
        <dbReference type="EMBL" id="JAA80717.1"/>
    </source>
</evidence>
<accession>S4PTL2</accession>
<sequence>GHGSIMCIQYSNFIQTDEARAMPTYLDRNCKQSRLCRSDERTVFCFCNNNRATFLLKISSSRYIFNMTS</sequence>
<feature type="non-terminal residue" evidence="1">
    <location>
        <position position="1"/>
    </location>
</feature>
<organism evidence="1">
    <name type="scientific">Pararge aegeria</name>
    <name type="common">speckled wood butterfly</name>
    <dbReference type="NCBI Taxonomy" id="116150"/>
    <lineage>
        <taxon>Eukaryota</taxon>
        <taxon>Metazoa</taxon>
        <taxon>Ecdysozoa</taxon>
        <taxon>Arthropoda</taxon>
        <taxon>Hexapoda</taxon>
        <taxon>Insecta</taxon>
        <taxon>Pterygota</taxon>
        <taxon>Neoptera</taxon>
        <taxon>Endopterygota</taxon>
        <taxon>Lepidoptera</taxon>
        <taxon>Glossata</taxon>
        <taxon>Ditrysia</taxon>
        <taxon>Papilionoidea</taxon>
        <taxon>Nymphalidae</taxon>
        <taxon>Satyrinae</taxon>
        <taxon>Satyrini</taxon>
        <taxon>Parargina</taxon>
        <taxon>Pararge</taxon>
    </lineage>
</organism>
<dbReference type="AlphaFoldDB" id="S4PTL2"/>
<proteinExistence type="predicted"/>
<protein>
    <submittedName>
        <fullName evidence="1">Uncharacterized protein</fullName>
    </submittedName>
</protein>
<dbReference type="EMBL" id="GAIX01011843">
    <property type="protein sequence ID" value="JAA80717.1"/>
    <property type="molecule type" value="Transcribed_RNA"/>
</dbReference>